<keyword evidence="2" id="KW-1185">Reference proteome</keyword>
<gene>
    <name evidence="1" type="ORF">SAMN05192533_1377</name>
</gene>
<name>A0A1H8L0F9_9BACI</name>
<reference evidence="2" key="1">
    <citation type="submission" date="2016-10" db="EMBL/GenBank/DDBJ databases">
        <authorList>
            <person name="Varghese N."/>
            <person name="Submissions S."/>
        </authorList>
    </citation>
    <scope>NUCLEOTIDE SEQUENCE [LARGE SCALE GENOMIC DNA]</scope>
    <source>
        <strain evidence="2">B48,IBRC-M 10115,DSM 25386,CECT 8001</strain>
    </source>
</reference>
<protein>
    <submittedName>
        <fullName evidence="1">Uncharacterized protein</fullName>
    </submittedName>
</protein>
<evidence type="ECO:0000313" key="1">
    <source>
        <dbReference type="EMBL" id="SEN98650.1"/>
    </source>
</evidence>
<dbReference type="EMBL" id="FOBW01000037">
    <property type="protein sequence ID" value="SEN98650.1"/>
    <property type="molecule type" value="Genomic_DNA"/>
</dbReference>
<dbReference type="Proteomes" id="UP000198553">
    <property type="component" value="Unassembled WGS sequence"/>
</dbReference>
<accession>A0A1H8L0F9</accession>
<sequence length="79" mass="9309">MSKNKEQDELNKWLEEEDPFGLDEEIKTILFTCLECGEEDDVPEFVVQEFWVDKKQNEEVETECPKCGGPMRRAKKDPK</sequence>
<dbReference type="RefSeq" id="WP_244532703.1">
    <property type="nucleotide sequence ID" value="NZ_FOBW01000037.1"/>
</dbReference>
<organism evidence="1 2">
    <name type="scientific">Mesobacillus persicus</name>
    <dbReference type="NCBI Taxonomy" id="930146"/>
    <lineage>
        <taxon>Bacteria</taxon>
        <taxon>Bacillati</taxon>
        <taxon>Bacillota</taxon>
        <taxon>Bacilli</taxon>
        <taxon>Bacillales</taxon>
        <taxon>Bacillaceae</taxon>
        <taxon>Mesobacillus</taxon>
    </lineage>
</organism>
<dbReference type="AlphaFoldDB" id="A0A1H8L0F9"/>
<evidence type="ECO:0000313" key="2">
    <source>
        <dbReference type="Proteomes" id="UP000198553"/>
    </source>
</evidence>
<proteinExistence type="predicted"/>